<dbReference type="GO" id="GO:0001681">
    <property type="term" value="F:sialate O-acetylesterase activity"/>
    <property type="evidence" value="ECO:0007669"/>
    <property type="project" value="InterPro"/>
</dbReference>
<feature type="chain" id="PRO_5010295471" evidence="2">
    <location>
        <begin position="21"/>
        <end position="536"/>
    </location>
</feature>
<keyword evidence="1" id="KW-0378">Hydrolase</keyword>
<dbReference type="InterPro" id="IPR039329">
    <property type="entry name" value="SIAE"/>
</dbReference>
<dbReference type="InParanoid" id="A0A1S3IYR8"/>
<dbReference type="PANTHER" id="PTHR22901">
    <property type="entry name" value="SIALATE O-ACETYLESTERASE"/>
    <property type="match status" value="1"/>
</dbReference>
<dbReference type="SUPFAM" id="SSF52266">
    <property type="entry name" value="SGNH hydrolase"/>
    <property type="match status" value="1"/>
</dbReference>
<dbReference type="Pfam" id="PF03629">
    <property type="entry name" value="SASA"/>
    <property type="match status" value="1"/>
</dbReference>
<dbReference type="OrthoDB" id="42638at2759"/>
<accession>A0A1S3IYR8</accession>
<dbReference type="Gene3D" id="3.40.50.1110">
    <property type="entry name" value="SGNH hydrolase"/>
    <property type="match status" value="1"/>
</dbReference>
<protein>
    <submittedName>
        <fullName evidence="5">Sialate O-acetylesterase</fullName>
    </submittedName>
</protein>
<reference evidence="5" key="1">
    <citation type="journal article" date="2015" name="Nat. Commun.">
        <title>The Lingula genome provides insights into brachiopod evolution and the origin of phosphate biomineralization.</title>
        <authorList>
            <person name="Luo Y.J."/>
            <person name="Takeuchi T."/>
            <person name="Koyanagi R."/>
            <person name="Yamada L."/>
            <person name="Kanda M."/>
            <person name="Khalturina M."/>
            <person name="Fujie M."/>
            <person name="Yamasaki S.I."/>
            <person name="Endo K."/>
            <person name="Satoh N."/>
        </authorList>
    </citation>
    <scope>NUCLEOTIDE SEQUENCE</scope>
</reference>
<proteinExistence type="predicted"/>
<feature type="domain" description="Sialate O-acetylesterase" evidence="3">
    <location>
        <begin position="120"/>
        <end position="331"/>
    </location>
</feature>
<sequence length="536" mass="59643">MRPLLILLLLVIFNSASTRAGKKVTADLSFASHYGDHMVLQQAPKQAVVWGFAKTLGSVVKITVQNDSYSATVQKNPQDNPGPGVWKVLLKPTPSSTPPVIISVKSVDGQVAIKDVLFGDVWLCSGQSNMQFTTDMMLNASEELEGASKYTHVRLFTASQVTSDVPLLNLKSVEEVWSLAAKDTVGHQPWKYFSAVCWLYGRMLYDRLKYPIGLIDTTWGGTPVEAWSSPDALRQCYGQSNEDRVKVNDPMFPEAPGDHTVLWNAMIHPFLNTTIYGAIWYQGEANASPPTMNKYKCTFRAMIGDWRQKWHEGTMGQTDENFPFGFVQLAPWRTKPNSPSGFSTIRWHQTYDMGYVPNYDLPKVFMAVAMDLPDPKSPWTGIHPRDKIDVAKRLVLSGLAVAYGKSGIKFQGPLPSAYFIDIGYYTLRVEYDSGKTLLEIRSSAGFELCCSHDNTSISQCNETSTLWHEVPLVSHDSTSVTMSYGKVAGCVGQWVMGMRYAWRETPCEFLACPIYSVENGLPAPPYVTVGIIGYDV</sequence>
<gene>
    <name evidence="5" type="primary">LOC106168575</name>
</gene>
<dbReference type="InterPro" id="IPR005181">
    <property type="entry name" value="SASA"/>
</dbReference>
<dbReference type="AlphaFoldDB" id="A0A1S3IYR8"/>
<dbReference type="KEGG" id="lak:106168575"/>
<dbReference type="OMA" id="RESPCIF"/>
<evidence type="ECO:0000313" key="4">
    <source>
        <dbReference type="Proteomes" id="UP000085678"/>
    </source>
</evidence>
<dbReference type="GO" id="GO:0005975">
    <property type="term" value="P:carbohydrate metabolic process"/>
    <property type="evidence" value="ECO:0007669"/>
    <property type="project" value="TreeGrafter"/>
</dbReference>
<evidence type="ECO:0000313" key="5">
    <source>
        <dbReference type="RefSeq" id="XP_013403158.1"/>
    </source>
</evidence>
<evidence type="ECO:0000256" key="1">
    <source>
        <dbReference type="ARBA" id="ARBA00022801"/>
    </source>
</evidence>
<keyword evidence="4" id="KW-1185">Reference proteome</keyword>
<dbReference type="Proteomes" id="UP000085678">
    <property type="component" value="Unplaced"/>
</dbReference>
<dbReference type="PANTHER" id="PTHR22901:SF0">
    <property type="entry name" value="SIALATE O-ACETYLESTERASE"/>
    <property type="match status" value="1"/>
</dbReference>
<feature type="signal peptide" evidence="2">
    <location>
        <begin position="1"/>
        <end position="20"/>
    </location>
</feature>
<dbReference type="InterPro" id="IPR036514">
    <property type="entry name" value="SGNH_hydro_sf"/>
</dbReference>
<keyword evidence="2" id="KW-0732">Signal</keyword>
<name>A0A1S3IYR8_LINAN</name>
<dbReference type="GeneID" id="106168575"/>
<reference evidence="5" key="2">
    <citation type="submission" date="2025-08" db="UniProtKB">
        <authorList>
            <consortium name="RefSeq"/>
        </authorList>
    </citation>
    <scope>IDENTIFICATION</scope>
</reference>
<evidence type="ECO:0000256" key="2">
    <source>
        <dbReference type="SAM" id="SignalP"/>
    </source>
</evidence>
<organism evidence="4 5">
    <name type="scientific">Lingula anatina</name>
    <name type="common">Brachiopod</name>
    <name type="synonym">Lingula unguis</name>
    <dbReference type="NCBI Taxonomy" id="7574"/>
    <lineage>
        <taxon>Eukaryota</taxon>
        <taxon>Metazoa</taxon>
        <taxon>Spiralia</taxon>
        <taxon>Lophotrochozoa</taxon>
        <taxon>Brachiopoda</taxon>
        <taxon>Linguliformea</taxon>
        <taxon>Lingulata</taxon>
        <taxon>Lingulida</taxon>
        <taxon>Linguloidea</taxon>
        <taxon>Lingulidae</taxon>
        <taxon>Lingula</taxon>
    </lineage>
</organism>
<dbReference type="RefSeq" id="XP_013403158.1">
    <property type="nucleotide sequence ID" value="XM_013547704.1"/>
</dbReference>
<evidence type="ECO:0000259" key="3">
    <source>
        <dbReference type="Pfam" id="PF03629"/>
    </source>
</evidence>